<evidence type="ECO:0000256" key="1">
    <source>
        <dbReference type="ARBA" id="ARBA00004123"/>
    </source>
</evidence>
<evidence type="ECO:0000313" key="11">
    <source>
        <dbReference type="Proteomes" id="UP001652625"/>
    </source>
</evidence>
<evidence type="ECO:0000259" key="8">
    <source>
        <dbReference type="Pfam" id="PF10373"/>
    </source>
</evidence>
<dbReference type="InterPro" id="IPR019458">
    <property type="entry name" value="Est1-like_N"/>
</dbReference>
<keyword evidence="11" id="KW-1185">Reference proteome</keyword>
<feature type="compositionally biased region" description="Acidic residues" evidence="7">
    <location>
        <begin position="447"/>
        <end position="473"/>
    </location>
</feature>
<feature type="domain" description="DNA/RNA-binding" evidence="8">
    <location>
        <begin position="204"/>
        <end position="413"/>
    </location>
</feature>
<proteinExistence type="predicted"/>
<reference evidence="12" key="1">
    <citation type="submission" date="2025-08" db="UniProtKB">
        <authorList>
            <consortium name="RefSeq"/>
        </authorList>
    </citation>
    <scope>IDENTIFICATION</scope>
</reference>
<feature type="domain" description="Telomerase activating protein Est1-like N-terminal" evidence="9">
    <location>
        <begin position="83"/>
        <end position="193"/>
    </location>
</feature>
<dbReference type="RefSeq" id="XP_065671312.1">
    <property type="nucleotide sequence ID" value="XM_065815240.1"/>
</dbReference>
<name>A0ABM4DAD6_HYDVU</name>
<dbReference type="GeneID" id="100205917"/>
<evidence type="ECO:0000256" key="5">
    <source>
        <dbReference type="ARBA" id="ARBA00023242"/>
    </source>
</evidence>
<dbReference type="PANTHER" id="PTHR15696:SF7">
    <property type="entry name" value="NONSENSE-MEDIATED MRNA DECAY FACTOR"/>
    <property type="match status" value="1"/>
</dbReference>
<accession>A0ABM4DAD6</accession>
<evidence type="ECO:0000256" key="7">
    <source>
        <dbReference type="SAM" id="MobiDB-lite"/>
    </source>
</evidence>
<keyword evidence="4" id="KW-0866">Nonsense-mediated mRNA decay</keyword>
<protein>
    <submittedName>
        <fullName evidence="12">Nonsense-mediated mRNA decay factor SMG5 isoform X2</fullName>
    </submittedName>
</protein>
<feature type="coiled-coil region" evidence="6">
    <location>
        <begin position="19"/>
        <end position="46"/>
    </location>
</feature>
<evidence type="ECO:0000259" key="9">
    <source>
        <dbReference type="Pfam" id="PF10374"/>
    </source>
</evidence>
<dbReference type="Pfam" id="PF10373">
    <property type="entry name" value="EST1_DNA_bind"/>
    <property type="match status" value="2"/>
</dbReference>
<keyword evidence="6" id="KW-0175">Coiled coil</keyword>
<feature type="domain" description="PIN" evidence="10">
    <location>
        <begin position="784"/>
        <end position="900"/>
    </location>
</feature>
<gene>
    <name evidence="12" type="primary">LOC100205917</name>
</gene>
<evidence type="ECO:0000256" key="3">
    <source>
        <dbReference type="ARBA" id="ARBA00022490"/>
    </source>
</evidence>
<feature type="region of interest" description="Disordered" evidence="7">
    <location>
        <begin position="431"/>
        <end position="473"/>
    </location>
</feature>
<dbReference type="SUPFAM" id="SSF48452">
    <property type="entry name" value="TPR-like"/>
    <property type="match status" value="1"/>
</dbReference>
<dbReference type="Pfam" id="PF13638">
    <property type="entry name" value="PIN_4"/>
    <property type="match status" value="1"/>
</dbReference>
<dbReference type="Gene3D" id="3.40.50.1010">
    <property type="entry name" value="5'-nuclease"/>
    <property type="match status" value="1"/>
</dbReference>
<dbReference type="InterPro" id="IPR002716">
    <property type="entry name" value="PIN_dom"/>
</dbReference>
<sequence>MCCLKTMKKTTPATSPNSVVNVKSEIQKLYRQIQQLSQRLDLQLQQAIDWKEWFDTETLQSRQRIRDLCEHILLSGECDIARKTEEYLWRKAFYDIIQKLKNDKKTLHSDQVLNSVYCSHLQGAIGFYHNLLIRIQSRFSIQLQGFVDWIGIPVNINCNDLFVSATDEQMDWAIKACQRCLIYLGDIARYQCDIMKDQDNSLPERYYHLAILLQPENGMPHNQIGTLKQSQLLLHESCYHYMRCVLSTSSFDGAEENLKRALEKQSQMVATLHKDAAANDQVISAKVQFETSFLMLQDVLFGIRSISMENLAEWCQSLLSLFSLTLSENLKMDESGLTNGSSKYSAMEKSSTNEKLTSGTLVKLLTMIILDVVKLKMIGSDITSAATAFAAALLSQMLDYISQYLKLHYPINEKNHEDNFSRMKQQILINQRKRRRRRINSQSSDHDENDGSFTDDELSDLSEGDMDETLDADDFSDNEESIFALNDDIELDIPKDDIGHKMNGAISFNTKKGLNSLSYAGQQFNEQLKKNNYKMSVKPTNGLINHVFMENVELVNDAAKLLDEFEKINEEAYLPAVKILCDWMFANPDVLKMSAKASSVLWQRLADVLNALPSQKLIQTTVFYFSSRRRVPTWLKKEIEVESSDVQQRALPEDITVFGAPGFGDIHKNLDIMWFCGLNHSNLYQFALRVTYLRKFGYFVAKSQDVPCFTWNATENKFAVVLSSSNEKPSIITKPLGNKKKKLGSEEQNHMMQVLAKEKLKHEVNELEKQLHSSSASPSGSVYLVLDTPVLCKHISFLRAIVNSGQFVVIIPIQVIAALDDLKKYNQGARDGIKFLEEEIKHGNRWLKTQKDHETVNNHGLSNAAKKKNREIDEWRFLQIVKCCLYFHEKREGTVTLLTTFNSLQNVGKNSKMGTRPSQQTLDICKENSISVEPVVDFYKKWMTRGGPS</sequence>
<dbReference type="Pfam" id="PF10374">
    <property type="entry name" value="EST1"/>
    <property type="match status" value="1"/>
</dbReference>
<dbReference type="Proteomes" id="UP001652625">
    <property type="component" value="Chromosome 13"/>
</dbReference>
<evidence type="ECO:0000259" key="10">
    <source>
        <dbReference type="Pfam" id="PF13638"/>
    </source>
</evidence>
<organism evidence="11 12">
    <name type="scientific">Hydra vulgaris</name>
    <name type="common">Hydra</name>
    <name type="synonym">Hydra attenuata</name>
    <dbReference type="NCBI Taxonomy" id="6087"/>
    <lineage>
        <taxon>Eukaryota</taxon>
        <taxon>Metazoa</taxon>
        <taxon>Cnidaria</taxon>
        <taxon>Hydrozoa</taxon>
        <taxon>Hydroidolina</taxon>
        <taxon>Anthoathecata</taxon>
        <taxon>Aplanulata</taxon>
        <taxon>Hydridae</taxon>
        <taxon>Hydra</taxon>
    </lineage>
</organism>
<feature type="domain" description="DNA/RNA-binding" evidence="8">
    <location>
        <begin position="523"/>
        <end position="623"/>
    </location>
</feature>
<dbReference type="Gene3D" id="1.25.40.10">
    <property type="entry name" value="Tetratricopeptide repeat domain"/>
    <property type="match status" value="1"/>
</dbReference>
<evidence type="ECO:0000256" key="6">
    <source>
        <dbReference type="SAM" id="Coils"/>
    </source>
</evidence>
<comment type="subcellular location">
    <subcellularLocation>
        <location evidence="2">Cytoplasm</location>
    </subcellularLocation>
    <subcellularLocation>
        <location evidence="1">Nucleus</location>
    </subcellularLocation>
</comment>
<dbReference type="InterPro" id="IPR018834">
    <property type="entry name" value="DNA/RNA-bd_Est1-type"/>
</dbReference>
<dbReference type="InterPro" id="IPR045153">
    <property type="entry name" value="Est1/Ebs1-like"/>
</dbReference>
<evidence type="ECO:0000256" key="4">
    <source>
        <dbReference type="ARBA" id="ARBA00023161"/>
    </source>
</evidence>
<dbReference type="PANTHER" id="PTHR15696">
    <property type="entry name" value="SMG-7 SUPPRESSOR WITH MORPHOLOGICAL EFFECT ON GENITALIA PROTEIN 7"/>
    <property type="match status" value="1"/>
</dbReference>
<keyword evidence="3" id="KW-0963">Cytoplasm</keyword>
<evidence type="ECO:0000313" key="12">
    <source>
        <dbReference type="RefSeq" id="XP_065671312.1"/>
    </source>
</evidence>
<dbReference type="InterPro" id="IPR011990">
    <property type="entry name" value="TPR-like_helical_dom_sf"/>
</dbReference>
<evidence type="ECO:0000256" key="2">
    <source>
        <dbReference type="ARBA" id="ARBA00004496"/>
    </source>
</evidence>
<keyword evidence="5" id="KW-0539">Nucleus</keyword>